<organism evidence="1 2">
    <name type="scientific">Colletotrichum musicola</name>
    <dbReference type="NCBI Taxonomy" id="2175873"/>
    <lineage>
        <taxon>Eukaryota</taxon>
        <taxon>Fungi</taxon>
        <taxon>Dikarya</taxon>
        <taxon>Ascomycota</taxon>
        <taxon>Pezizomycotina</taxon>
        <taxon>Sordariomycetes</taxon>
        <taxon>Hypocreomycetidae</taxon>
        <taxon>Glomerellales</taxon>
        <taxon>Glomerellaceae</taxon>
        <taxon>Colletotrichum</taxon>
        <taxon>Colletotrichum orchidearum species complex</taxon>
    </lineage>
</organism>
<gene>
    <name evidence="1" type="ORF">CMUS01_12297</name>
</gene>
<comment type="caution">
    <text evidence="1">The sequence shown here is derived from an EMBL/GenBank/DDBJ whole genome shotgun (WGS) entry which is preliminary data.</text>
</comment>
<dbReference type="Proteomes" id="UP000639643">
    <property type="component" value="Unassembled WGS sequence"/>
</dbReference>
<reference evidence="1" key="1">
    <citation type="journal article" date="2020" name="Phytopathology">
        <title>Genome Sequence Resources of Colletotrichum truncatum, C. plurivorum, C. musicola, and C. sojae: Four Species Pathogenic to Soybean (Glycine max).</title>
        <authorList>
            <person name="Rogerio F."/>
            <person name="Boufleur T.R."/>
            <person name="Ciampi-Guillardi M."/>
            <person name="Sukno S.A."/>
            <person name="Thon M.R."/>
            <person name="Massola Junior N.S."/>
            <person name="Baroncelli R."/>
        </authorList>
    </citation>
    <scope>NUCLEOTIDE SEQUENCE</scope>
    <source>
        <strain evidence="1">LFN0074</strain>
    </source>
</reference>
<protein>
    <submittedName>
        <fullName evidence="1">Uncharacterized protein</fullName>
    </submittedName>
</protein>
<name>A0A8H6JN51_9PEZI</name>
<dbReference type="EMBL" id="WIGM01000679">
    <property type="protein sequence ID" value="KAF6816294.1"/>
    <property type="molecule type" value="Genomic_DNA"/>
</dbReference>
<evidence type="ECO:0000313" key="1">
    <source>
        <dbReference type="EMBL" id="KAF6816294.1"/>
    </source>
</evidence>
<proteinExistence type="predicted"/>
<evidence type="ECO:0000313" key="2">
    <source>
        <dbReference type="Proteomes" id="UP000639643"/>
    </source>
</evidence>
<keyword evidence="2" id="KW-1185">Reference proteome</keyword>
<accession>A0A8H6JN51</accession>
<sequence length="105" mass="10681">MMSDPFAIIGSTTIPRERYPPLPGQPAFPAVIGDAHTAADSTTQKLLTEALANPSAAQRAFPIIPILARAGLSPAVLFGGSSRENLGGGAAISLQGAASQHCSRS</sequence>
<dbReference type="AlphaFoldDB" id="A0A8H6JN51"/>